<gene>
    <name evidence="1" type="ORF">PSON_ATCC_30995.1.T1250050</name>
</gene>
<proteinExistence type="predicted"/>
<evidence type="ECO:0000313" key="1">
    <source>
        <dbReference type="EMBL" id="CAD8120234.1"/>
    </source>
</evidence>
<organism evidence="1 2">
    <name type="scientific">Paramecium sonneborni</name>
    <dbReference type="NCBI Taxonomy" id="65129"/>
    <lineage>
        <taxon>Eukaryota</taxon>
        <taxon>Sar</taxon>
        <taxon>Alveolata</taxon>
        <taxon>Ciliophora</taxon>
        <taxon>Intramacronucleata</taxon>
        <taxon>Oligohymenophorea</taxon>
        <taxon>Peniculida</taxon>
        <taxon>Parameciidae</taxon>
        <taxon>Paramecium</taxon>
    </lineage>
</organism>
<comment type="caution">
    <text evidence="1">The sequence shown here is derived from an EMBL/GenBank/DDBJ whole genome shotgun (WGS) entry which is preliminary data.</text>
</comment>
<evidence type="ECO:0000313" key="2">
    <source>
        <dbReference type="Proteomes" id="UP000692954"/>
    </source>
</evidence>
<protein>
    <submittedName>
        <fullName evidence="1">Uncharacterized protein</fullName>
    </submittedName>
</protein>
<sequence>MADTQKIVGIVFSKLESKRSHPTYMVETKTGNLIYRQASNMPSEQIQKFDLIFSKQIADKLYPSQTKRLFYKGTELEVSDLEFDDDDDDIEDSKSTKQQCNCSSKQIINSTEQSLNATYNNQLKLPSKQSIKLSSNTILIYDKIDGQFKQTSRIESNLIKDIKNWEQAKISKKNQVMLCISENCFVKLADLRFKNPSLVLDFVLNNCILVK</sequence>
<dbReference type="AlphaFoldDB" id="A0A8S1QYW6"/>
<reference evidence="1" key="1">
    <citation type="submission" date="2021-01" db="EMBL/GenBank/DDBJ databases">
        <authorList>
            <consortium name="Genoscope - CEA"/>
            <person name="William W."/>
        </authorList>
    </citation>
    <scope>NUCLEOTIDE SEQUENCE</scope>
</reference>
<keyword evidence="2" id="KW-1185">Reference proteome</keyword>
<accession>A0A8S1QYW6</accession>
<name>A0A8S1QYW6_9CILI</name>
<dbReference type="Proteomes" id="UP000692954">
    <property type="component" value="Unassembled WGS sequence"/>
</dbReference>
<dbReference type="EMBL" id="CAJJDN010000125">
    <property type="protein sequence ID" value="CAD8120234.1"/>
    <property type="molecule type" value="Genomic_DNA"/>
</dbReference>
<dbReference type="OrthoDB" id="296808at2759"/>